<dbReference type="EMBL" id="ML978964">
    <property type="protein sequence ID" value="KAF1929911.1"/>
    <property type="molecule type" value="Genomic_DNA"/>
</dbReference>
<keyword evidence="2" id="KW-1133">Transmembrane helix</keyword>
<keyword evidence="2" id="KW-0812">Transmembrane</keyword>
<keyword evidence="4" id="KW-1185">Reference proteome</keyword>
<name>A0A6A5RND0_9PLEO</name>
<feature type="region of interest" description="Disordered" evidence="1">
    <location>
        <begin position="166"/>
        <end position="187"/>
    </location>
</feature>
<evidence type="ECO:0000313" key="4">
    <source>
        <dbReference type="Proteomes" id="UP000800082"/>
    </source>
</evidence>
<gene>
    <name evidence="3" type="ORF">M421DRAFT_3689</name>
</gene>
<dbReference type="OrthoDB" id="5347452at2759"/>
<proteinExistence type="predicted"/>
<dbReference type="RefSeq" id="XP_033450159.1">
    <property type="nucleotide sequence ID" value="XM_033589736.1"/>
</dbReference>
<reference evidence="3" key="1">
    <citation type="journal article" date="2020" name="Stud. Mycol.">
        <title>101 Dothideomycetes genomes: a test case for predicting lifestyles and emergence of pathogens.</title>
        <authorList>
            <person name="Haridas S."/>
            <person name="Albert R."/>
            <person name="Binder M."/>
            <person name="Bloem J."/>
            <person name="Labutti K."/>
            <person name="Salamov A."/>
            <person name="Andreopoulos B."/>
            <person name="Baker S."/>
            <person name="Barry K."/>
            <person name="Bills G."/>
            <person name="Bluhm B."/>
            <person name="Cannon C."/>
            <person name="Castanera R."/>
            <person name="Culley D."/>
            <person name="Daum C."/>
            <person name="Ezra D."/>
            <person name="Gonzalez J."/>
            <person name="Henrissat B."/>
            <person name="Kuo A."/>
            <person name="Liang C."/>
            <person name="Lipzen A."/>
            <person name="Lutzoni F."/>
            <person name="Magnuson J."/>
            <person name="Mondo S."/>
            <person name="Nolan M."/>
            <person name="Ohm R."/>
            <person name="Pangilinan J."/>
            <person name="Park H.-J."/>
            <person name="Ramirez L."/>
            <person name="Alfaro M."/>
            <person name="Sun H."/>
            <person name="Tritt A."/>
            <person name="Yoshinaga Y."/>
            <person name="Zwiers L.-H."/>
            <person name="Turgeon B."/>
            <person name="Goodwin S."/>
            <person name="Spatafora J."/>
            <person name="Crous P."/>
            <person name="Grigoriev I."/>
        </authorList>
    </citation>
    <scope>NUCLEOTIDE SEQUENCE</scope>
    <source>
        <strain evidence="3">CBS 183.55</strain>
    </source>
</reference>
<dbReference type="CDD" id="cd12087">
    <property type="entry name" value="TM_EGFR-like"/>
    <property type="match status" value="1"/>
</dbReference>
<dbReference type="AlphaFoldDB" id="A0A6A5RND0"/>
<dbReference type="Proteomes" id="UP000800082">
    <property type="component" value="Unassembled WGS sequence"/>
</dbReference>
<feature type="transmembrane region" description="Helical" evidence="2">
    <location>
        <begin position="191"/>
        <end position="212"/>
    </location>
</feature>
<evidence type="ECO:0000256" key="2">
    <source>
        <dbReference type="SAM" id="Phobius"/>
    </source>
</evidence>
<evidence type="ECO:0000313" key="3">
    <source>
        <dbReference type="EMBL" id="KAF1929911.1"/>
    </source>
</evidence>
<organism evidence="3 4">
    <name type="scientific">Didymella exigua CBS 183.55</name>
    <dbReference type="NCBI Taxonomy" id="1150837"/>
    <lineage>
        <taxon>Eukaryota</taxon>
        <taxon>Fungi</taxon>
        <taxon>Dikarya</taxon>
        <taxon>Ascomycota</taxon>
        <taxon>Pezizomycotina</taxon>
        <taxon>Dothideomycetes</taxon>
        <taxon>Pleosporomycetidae</taxon>
        <taxon>Pleosporales</taxon>
        <taxon>Pleosporineae</taxon>
        <taxon>Didymellaceae</taxon>
        <taxon>Didymella</taxon>
    </lineage>
</organism>
<protein>
    <recommendedName>
        <fullName evidence="5">Mid2 domain-containing protein</fullName>
    </recommendedName>
</protein>
<evidence type="ECO:0000256" key="1">
    <source>
        <dbReference type="SAM" id="MobiDB-lite"/>
    </source>
</evidence>
<sequence length="317" mass="33443">MPEPTRLFAVAADNWSPAPTAAPRFSIFGRDALQANEGSTFGYVSGLSASPVACPNSQIWATNTYFGVHGCCPSSNLSACTIHTTCIASTAMSAFCTDDACSSNSAAAKCTASTAQECYKYLIDYGSTIMTQHGCTYSGFTSTIPHTYGLTSTPFIIITVTAPPVSTSTSIRTSSSTGNSGGEKKHSLGPIVGGTIGGCTILSLVALAAFVIHRRRSKLKTAHRAAHPPPISQYQHDGPTFDPHGFQTTNGWTEQDIKTWQHTAGVDRPATGQYVGVSEVHGEDRAVEVEAPEKTKSGHWTVPGVAPVEAEARLVRK</sequence>
<feature type="compositionally biased region" description="Low complexity" evidence="1">
    <location>
        <begin position="166"/>
        <end position="178"/>
    </location>
</feature>
<dbReference type="GeneID" id="54347384"/>
<keyword evidence="2" id="KW-0472">Membrane</keyword>
<evidence type="ECO:0008006" key="5">
    <source>
        <dbReference type="Google" id="ProtNLM"/>
    </source>
</evidence>
<accession>A0A6A5RND0</accession>